<evidence type="ECO:0000256" key="6">
    <source>
        <dbReference type="SAM" id="MobiDB-lite"/>
    </source>
</evidence>
<dbReference type="GO" id="GO:0005739">
    <property type="term" value="C:mitochondrion"/>
    <property type="evidence" value="ECO:0007669"/>
    <property type="project" value="TreeGrafter"/>
</dbReference>
<proteinExistence type="predicted"/>
<evidence type="ECO:0000256" key="1">
    <source>
        <dbReference type="ARBA" id="ARBA00022714"/>
    </source>
</evidence>
<protein>
    <recommendedName>
        <fullName evidence="7">Iron-binding zinc finger CDGSH type domain-containing protein</fullName>
    </recommendedName>
</protein>
<evidence type="ECO:0000313" key="9">
    <source>
        <dbReference type="Proteomes" id="UP001162131"/>
    </source>
</evidence>
<dbReference type="Gene3D" id="3.40.5.90">
    <property type="entry name" value="CDGSH iron-sulfur domain, mitoNEET-type"/>
    <property type="match status" value="2"/>
</dbReference>
<dbReference type="EMBL" id="CAJZBQ010000064">
    <property type="protein sequence ID" value="CAG9336213.1"/>
    <property type="molecule type" value="Genomic_DNA"/>
</dbReference>
<dbReference type="PANTHER" id="PTHR46491:SF3">
    <property type="entry name" value="CDGSH IRON-SULFUR DOMAIN-CONTAINING PROTEIN 3, MITOCHONDRIAL"/>
    <property type="match status" value="1"/>
</dbReference>
<dbReference type="InterPro" id="IPR052950">
    <property type="entry name" value="CISD"/>
</dbReference>
<dbReference type="GO" id="GO:0046872">
    <property type="term" value="F:metal ion binding"/>
    <property type="evidence" value="ECO:0007669"/>
    <property type="project" value="UniProtKB-KW"/>
</dbReference>
<dbReference type="GO" id="GO:0051537">
    <property type="term" value="F:2 iron, 2 sulfur cluster binding"/>
    <property type="evidence" value="ECO:0007669"/>
    <property type="project" value="UniProtKB-KW"/>
</dbReference>
<reference evidence="8" key="1">
    <citation type="submission" date="2021-09" db="EMBL/GenBank/DDBJ databases">
        <authorList>
            <consortium name="AG Swart"/>
            <person name="Singh M."/>
            <person name="Singh A."/>
            <person name="Seah K."/>
            <person name="Emmerich C."/>
        </authorList>
    </citation>
    <scope>NUCLEOTIDE SEQUENCE</scope>
    <source>
        <strain evidence="8">ATCC30299</strain>
    </source>
</reference>
<dbReference type="AlphaFoldDB" id="A0AAU9KFC3"/>
<keyword evidence="9" id="KW-1185">Reference proteome</keyword>
<dbReference type="Pfam" id="PF09360">
    <property type="entry name" value="zf-CDGSH"/>
    <property type="match status" value="1"/>
</dbReference>
<evidence type="ECO:0000256" key="4">
    <source>
        <dbReference type="ARBA" id="ARBA00023014"/>
    </source>
</evidence>
<evidence type="ECO:0000313" key="8">
    <source>
        <dbReference type="EMBL" id="CAG9336213.1"/>
    </source>
</evidence>
<dbReference type="SMART" id="SM00704">
    <property type="entry name" value="ZnF_CDGSH"/>
    <property type="match status" value="2"/>
</dbReference>
<dbReference type="InterPro" id="IPR042216">
    <property type="entry name" value="MitoNEET_CISD"/>
</dbReference>
<comment type="caution">
    <text evidence="8">The sequence shown here is derived from an EMBL/GenBank/DDBJ whole genome shotgun (WGS) entry which is preliminary data.</text>
</comment>
<keyword evidence="1" id="KW-0001">2Fe-2S</keyword>
<sequence>MEESKEASGENERLPRIAAPNPYRIDDLEPGKEYRYCTCGLSKTQPFCDDAHIGTEFQPITFTVERKQKMWYLCGCKHNDKRSGPFCDGSHIHLEW</sequence>
<name>A0AAU9KFC3_9CILI</name>
<keyword evidence="2" id="KW-0479">Metal-binding</keyword>
<evidence type="ECO:0000256" key="3">
    <source>
        <dbReference type="ARBA" id="ARBA00023004"/>
    </source>
</evidence>
<feature type="domain" description="Iron-binding zinc finger CDGSH type" evidence="7">
    <location>
        <begin position="59"/>
        <end position="95"/>
    </location>
</feature>
<dbReference type="InterPro" id="IPR018967">
    <property type="entry name" value="FeS-contain_CDGSH-typ"/>
</dbReference>
<feature type="compositionally biased region" description="Basic and acidic residues" evidence="6">
    <location>
        <begin position="1"/>
        <end position="15"/>
    </location>
</feature>
<feature type="region of interest" description="Disordered" evidence="6">
    <location>
        <begin position="1"/>
        <end position="24"/>
    </location>
</feature>
<dbReference type="PANTHER" id="PTHR46491">
    <property type="entry name" value="CDGSH IRON SULFUR DOMAIN PROTEIN HOMOLOG"/>
    <property type="match status" value="1"/>
</dbReference>
<evidence type="ECO:0000256" key="2">
    <source>
        <dbReference type="ARBA" id="ARBA00022723"/>
    </source>
</evidence>
<evidence type="ECO:0000256" key="5">
    <source>
        <dbReference type="ARBA" id="ARBA00034078"/>
    </source>
</evidence>
<comment type="cofactor">
    <cofactor evidence="5">
        <name>[2Fe-2S] cluster</name>
        <dbReference type="ChEBI" id="CHEBI:190135"/>
    </cofactor>
</comment>
<evidence type="ECO:0000259" key="7">
    <source>
        <dbReference type="SMART" id="SM00704"/>
    </source>
</evidence>
<feature type="domain" description="Iron-binding zinc finger CDGSH type" evidence="7">
    <location>
        <begin position="18"/>
        <end position="58"/>
    </location>
</feature>
<keyword evidence="3" id="KW-0408">Iron</keyword>
<organism evidence="8 9">
    <name type="scientific">Blepharisma stoltei</name>
    <dbReference type="NCBI Taxonomy" id="1481888"/>
    <lineage>
        <taxon>Eukaryota</taxon>
        <taxon>Sar</taxon>
        <taxon>Alveolata</taxon>
        <taxon>Ciliophora</taxon>
        <taxon>Postciliodesmatophora</taxon>
        <taxon>Heterotrichea</taxon>
        <taxon>Heterotrichida</taxon>
        <taxon>Blepharismidae</taxon>
        <taxon>Blepharisma</taxon>
    </lineage>
</organism>
<accession>A0AAU9KFC3</accession>
<dbReference type="Proteomes" id="UP001162131">
    <property type="component" value="Unassembled WGS sequence"/>
</dbReference>
<gene>
    <name evidence="8" type="ORF">BSTOLATCC_MIC66094</name>
</gene>
<keyword evidence="4" id="KW-0411">Iron-sulfur</keyword>